<evidence type="ECO:0000313" key="2">
    <source>
        <dbReference type="Proteomes" id="UP000198864"/>
    </source>
</evidence>
<evidence type="ECO:0000313" key="1">
    <source>
        <dbReference type="EMBL" id="SCE63906.1"/>
    </source>
</evidence>
<sequence length="329" mass="36212">MSLAVRITLLRQLTRVDLARFGPKLAEALVTRSQQVKIRRSFVSRRTAAADEAVALYRRLVQDRPGRHEVGLARALVAQGSVPDDRTVESALAQGREAIGYVENATDRDGLVVLAAAQLMVSTQLCADAPRDAMSLAEKARETWLRCAPLGARERMELARSLTVLGYCRTVLGEPAEALAAREEAVELFRRLSFWTRLKYMPARLEAMSGLADSLASHRRFAEALTLTTGAREDLTFMSRVEPLRFRPTLGGLLFVIARCHLGLGEQDAAAAAAEEAVGHYRWLAAHAPVRYQPRLVVALRSQASVFTGLGRYEKAAWATAEAEAMESR</sequence>
<dbReference type="RefSeq" id="WP_091393191.1">
    <property type="nucleotide sequence ID" value="NZ_FMCR01000001.1"/>
</dbReference>
<dbReference type="InterPro" id="IPR011990">
    <property type="entry name" value="TPR-like_helical_dom_sf"/>
</dbReference>
<protein>
    <submittedName>
        <fullName evidence="1">Uncharacterized protein</fullName>
    </submittedName>
</protein>
<dbReference type="STRING" id="285676.GA0070561_0423"/>
<gene>
    <name evidence="1" type="ORF">GA0070561_0423</name>
</gene>
<proteinExistence type="predicted"/>
<accession>A0A1C4TWZ2</accession>
<dbReference type="Gene3D" id="1.25.40.10">
    <property type="entry name" value="Tetratricopeptide repeat domain"/>
    <property type="match status" value="1"/>
</dbReference>
<organism evidence="1 2">
    <name type="scientific">Micromonospora saelicesensis</name>
    <dbReference type="NCBI Taxonomy" id="285676"/>
    <lineage>
        <taxon>Bacteria</taxon>
        <taxon>Bacillati</taxon>
        <taxon>Actinomycetota</taxon>
        <taxon>Actinomycetes</taxon>
        <taxon>Micromonosporales</taxon>
        <taxon>Micromonosporaceae</taxon>
        <taxon>Micromonospora</taxon>
    </lineage>
</organism>
<name>A0A1C4TWZ2_9ACTN</name>
<dbReference type="Proteomes" id="UP000198864">
    <property type="component" value="Unassembled WGS sequence"/>
</dbReference>
<dbReference type="SUPFAM" id="SSF48452">
    <property type="entry name" value="TPR-like"/>
    <property type="match status" value="2"/>
</dbReference>
<reference evidence="1 2" key="1">
    <citation type="submission" date="2016-06" db="EMBL/GenBank/DDBJ databases">
        <authorList>
            <person name="Kjaerup R.B."/>
            <person name="Dalgaard T.S."/>
            <person name="Juul-Madsen H.R."/>
        </authorList>
    </citation>
    <scope>NUCLEOTIDE SEQUENCE [LARGE SCALE GENOMIC DNA]</scope>
    <source>
        <strain evidence="1 2">DSM 44871</strain>
    </source>
</reference>
<dbReference type="EMBL" id="FMCR01000001">
    <property type="protein sequence ID" value="SCE63906.1"/>
    <property type="molecule type" value="Genomic_DNA"/>
</dbReference>
<dbReference type="AlphaFoldDB" id="A0A1C4TWZ2"/>